<dbReference type="PANTHER" id="PTHR11241">
    <property type="entry name" value="DEOXYURIDINE 5'-TRIPHOSPHATE NUCLEOTIDOHYDROLASE"/>
    <property type="match status" value="1"/>
</dbReference>
<sequence>MTARVAVKQLPHGAGLPLPAYQTIDAAGLDLLAAVADDAPVTLAPGARALVPTGIAIALPSGTEAQVRPRSGLALKHGVTVLNSPGTIDADYRGEIGVILINHGEEPFTIRRGERIAQMVLAPVLQADFEPALDLEATVRGAGGFGSTGRD</sequence>
<reference evidence="9 10" key="1">
    <citation type="submission" date="2017-07" db="EMBL/GenBank/DDBJ databases">
        <title>Draft Genome Sequences of Select Purple Nonsulfur Bacteria.</title>
        <authorList>
            <person name="Lasarre B."/>
            <person name="Mckinlay J.B."/>
        </authorList>
    </citation>
    <scope>NUCLEOTIDE SEQUENCE [LARGE SCALE GENOMIC DNA]</scope>
    <source>
        <strain evidence="9 10">DSM 11290</strain>
    </source>
</reference>
<dbReference type="InterPro" id="IPR033704">
    <property type="entry name" value="dUTPase_trimeric"/>
</dbReference>
<evidence type="ECO:0000313" key="10">
    <source>
        <dbReference type="Proteomes" id="UP000249299"/>
    </source>
</evidence>
<keyword evidence="4 7" id="KW-0460">Magnesium</keyword>
<feature type="binding site" evidence="7">
    <location>
        <begin position="70"/>
        <end position="72"/>
    </location>
    <ligand>
        <name>substrate</name>
    </ligand>
</feature>
<dbReference type="Proteomes" id="UP000249299">
    <property type="component" value="Unassembled WGS sequence"/>
</dbReference>
<comment type="caution">
    <text evidence="7">Lacks conserved residue(s) required for the propagation of feature annotation.</text>
</comment>
<comment type="catalytic activity">
    <reaction evidence="6 7">
        <text>dUTP + H2O = dUMP + diphosphate + H(+)</text>
        <dbReference type="Rhea" id="RHEA:10248"/>
        <dbReference type="ChEBI" id="CHEBI:15377"/>
        <dbReference type="ChEBI" id="CHEBI:15378"/>
        <dbReference type="ChEBI" id="CHEBI:33019"/>
        <dbReference type="ChEBI" id="CHEBI:61555"/>
        <dbReference type="ChEBI" id="CHEBI:246422"/>
        <dbReference type="EC" id="3.6.1.23"/>
    </reaction>
</comment>
<dbReference type="InterPro" id="IPR029054">
    <property type="entry name" value="dUTPase-like"/>
</dbReference>
<dbReference type="OrthoDB" id="9809956at2"/>
<dbReference type="GO" id="GO:0004170">
    <property type="term" value="F:dUTP diphosphatase activity"/>
    <property type="evidence" value="ECO:0007669"/>
    <property type="project" value="UniProtKB-UniRule"/>
</dbReference>
<dbReference type="EC" id="3.6.1.23" evidence="7"/>
<accession>A0A327JP92</accession>
<dbReference type="Gene3D" id="2.70.40.10">
    <property type="match status" value="1"/>
</dbReference>
<feature type="domain" description="dUTPase-like" evidence="8">
    <location>
        <begin position="17"/>
        <end position="149"/>
    </location>
</feature>
<dbReference type="InterPro" id="IPR036157">
    <property type="entry name" value="dUTPase-like_sf"/>
</dbReference>
<comment type="function">
    <text evidence="7">This enzyme is involved in nucleotide metabolism: it produces dUMP, the immediate precursor of thymidine nucleotides and it decreases the intracellular concentration of dUTP so that uracil cannot be incorporated into DNA.</text>
</comment>
<dbReference type="AlphaFoldDB" id="A0A327JP92"/>
<evidence type="ECO:0000256" key="4">
    <source>
        <dbReference type="ARBA" id="ARBA00022842"/>
    </source>
</evidence>
<dbReference type="InterPro" id="IPR008181">
    <property type="entry name" value="dUTPase"/>
</dbReference>
<comment type="caution">
    <text evidence="9">The sequence shown here is derived from an EMBL/GenBank/DDBJ whole genome shotgun (WGS) entry which is preliminary data.</text>
</comment>
<dbReference type="PANTHER" id="PTHR11241:SF0">
    <property type="entry name" value="DEOXYURIDINE 5'-TRIPHOSPHATE NUCLEOTIDOHYDROLASE"/>
    <property type="match status" value="1"/>
</dbReference>
<keyword evidence="5 7" id="KW-0546">Nucleotide metabolism</keyword>
<evidence type="ECO:0000256" key="5">
    <source>
        <dbReference type="ARBA" id="ARBA00023080"/>
    </source>
</evidence>
<gene>
    <name evidence="7" type="primary">dut</name>
    <name evidence="9" type="ORF">CH339_11300</name>
</gene>
<evidence type="ECO:0000256" key="3">
    <source>
        <dbReference type="ARBA" id="ARBA00022801"/>
    </source>
</evidence>
<dbReference type="FunFam" id="2.70.40.10:FF:000002">
    <property type="entry name" value="dUTP diphosphatase"/>
    <property type="match status" value="1"/>
</dbReference>
<dbReference type="NCBIfam" id="NF001862">
    <property type="entry name" value="PRK00601.1"/>
    <property type="match status" value="1"/>
</dbReference>
<dbReference type="GO" id="GO:0006226">
    <property type="term" value="P:dUMP biosynthetic process"/>
    <property type="evidence" value="ECO:0007669"/>
    <property type="project" value="UniProtKB-UniRule"/>
</dbReference>
<evidence type="ECO:0000313" key="9">
    <source>
        <dbReference type="EMBL" id="RAI27174.1"/>
    </source>
</evidence>
<keyword evidence="3 7" id="KW-0378">Hydrolase</keyword>
<dbReference type="CDD" id="cd07557">
    <property type="entry name" value="trimeric_dUTPase"/>
    <property type="match status" value="1"/>
</dbReference>
<dbReference type="GO" id="GO:0046081">
    <property type="term" value="P:dUTP catabolic process"/>
    <property type="evidence" value="ECO:0007669"/>
    <property type="project" value="InterPro"/>
</dbReference>
<comment type="similarity">
    <text evidence="1 7">Belongs to the dUTPase family.</text>
</comment>
<feature type="binding site" evidence="7">
    <location>
        <begin position="87"/>
        <end position="89"/>
    </location>
    <ligand>
        <name>substrate</name>
    </ligand>
</feature>
<evidence type="ECO:0000256" key="6">
    <source>
        <dbReference type="ARBA" id="ARBA00047686"/>
    </source>
</evidence>
<organism evidence="9 10">
    <name type="scientific">Rhodobium orientis</name>
    <dbReference type="NCBI Taxonomy" id="34017"/>
    <lineage>
        <taxon>Bacteria</taxon>
        <taxon>Pseudomonadati</taxon>
        <taxon>Pseudomonadota</taxon>
        <taxon>Alphaproteobacteria</taxon>
        <taxon>Hyphomicrobiales</taxon>
        <taxon>Rhodobiaceae</taxon>
        <taxon>Rhodobium</taxon>
    </lineage>
</organism>
<feature type="binding site" evidence="7">
    <location>
        <position position="83"/>
    </location>
    <ligand>
        <name>substrate</name>
    </ligand>
</feature>
<evidence type="ECO:0000256" key="7">
    <source>
        <dbReference type="HAMAP-Rule" id="MF_00116"/>
    </source>
</evidence>
<comment type="cofactor">
    <cofactor evidence="7">
        <name>Mg(2+)</name>
        <dbReference type="ChEBI" id="CHEBI:18420"/>
    </cofactor>
</comment>
<dbReference type="RefSeq" id="WP_111434463.1">
    <property type="nucleotide sequence ID" value="NZ_JACIGG010000003.1"/>
</dbReference>
<dbReference type="HAMAP" id="MF_00116">
    <property type="entry name" value="dUTPase_bact"/>
    <property type="match status" value="1"/>
</dbReference>
<proteinExistence type="inferred from homology"/>
<dbReference type="GO" id="GO:0000287">
    <property type="term" value="F:magnesium ion binding"/>
    <property type="evidence" value="ECO:0007669"/>
    <property type="project" value="UniProtKB-UniRule"/>
</dbReference>
<dbReference type="Pfam" id="PF00692">
    <property type="entry name" value="dUTPase"/>
    <property type="match status" value="1"/>
</dbReference>
<dbReference type="SUPFAM" id="SSF51283">
    <property type="entry name" value="dUTPase-like"/>
    <property type="match status" value="1"/>
</dbReference>
<keyword evidence="10" id="KW-1185">Reference proteome</keyword>
<dbReference type="NCBIfam" id="TIGR00576">
    <property type="entry name" value="dut"/>
    <property type="match status" value="1"/>
</dbReference>
<dbReference type="UniPathway" id="UPA00610">
    <property type="reaction ID" value="UER00666"/>
</dbReference>
<protein>
    <recommendedName>
        <fullName evidence="7">Deoxyuridine 5'-triphosphate nucleotidohydrolase</fullName>
        <shortName evidence="7">dUTPase</shortName>
        <ecNumber evidence="7">3.6.1.23</ecNumber>
    </recommendedName>
    <alternativeName>
        <fullName evidence="7">dUTP pyrophosphatase</fullName>
    </alternativeName>
</protein>
<evidence type="ECO:0000256" key="1">
    <source>
        <dbReference type="ARBA" id="ARBA00006581"/>
    </source>
</evidence>
<comment type="pathway">
    <text evidence="7">Pyrimidine metabolism; dUMP biosynthesis; dUMP from dCTP (dUTP route): step 2/2.</text>
</comment>
<keyword evidence="2 7" id="KW-0479">Metal-binding</keyword>
<name>A0A327JP92_9HYPH</name>
<evidence type="ECO:0000256" key="2">
    <source>
        <dbReference type="ARBA" id="ARBA00022723"/>
    </source>
</evidence>
<dbReference type="EMBL" id="NPEV01000021">
    <property type="protein sequence ID" value="RAI27174.1"/>
    <property type="molecule type" value="Genomic_DNA"/>
</dbReference>
<evidence type="ECO:0000259" key="8">
    <source>
        <dbReference type="Pfam" id="PF00692"/>
    </source>
</evidence>